<feature type="transmembrane region" description="Helical" evidence="14">
    <location>
        <begin position="636"/>
        <end position="660"/>
    </location>
</feature>
<keyword evidence="18" id="KW-1185">Reference proteome</keyword>
<sequence length="892" mass="102755">MAAVRKLKFCFTGCLVALIICELLGYADSNDDAKRLYHDLLIQNKYNKLIRPIGNNTNKPLTVKMGIRLSQIIDVDELNQVMTTNVWLRQEWRDISLQWDPEEYGTIKQLELPSKNIWLPDIVLFNNADGNYEVTLMTKATVDYQGCVVWEPPAIYKSSCTIEVEFFPFDIQLCSMRFASWTYDGNQVDLIHECSTNPKAREVIFNGIDLRDFYESGEWDILEVTAEKNVNNNTEYPDITYNVTMRRKTLFHTVNLIIPSVAISCLTILVFYLPSDSCEKITLCISILLSLNFFFLLLAEIIPPTSIVVPLIGKYLLFTMILITLSIIVTVITLNVHFRSPSTHTMAPWVRRVFLNILPKMLLMRRPNLELEKVARTIVRTRNGMEMRDQYLNRHDLDNYETLRLTAHEDLDSESSVLSEEVQEAIDSIVFIAEHLKKGDHTASIREDWKYVAMVLDRLFLWIFTVACLVGTFGIIFQAPTLYDNRQRMTPVDSSYKCLPPHDQGICKGADGDFEIQLLTKATIMYTGLIIWEPPAIYKSACIMDVEFFPFDVQNCSLKFGSWTYDGFEIDLVHVCASDSDSTEVIFNGMDLSDFYQSVEWDVISVTAKKNIKIYICCIEPYIDVTFHVTMRRKTLFHTVTLILPCAVISFLTVLVFYLPSDSEEKITLCISVLLSLTVFFLLLTEMIPPTSVVIPLIGKYLLFTVILVTLSIIVTVCILTIHFRSPATHKMSHWTQAVFLRVLPKMLCMKRPIMRKYRLMKCNGVKQRNRRLEPSFIRCDERHVTSQPHEGMHFLEEDNHCPNCRHDSTVNRRVQVAFTDVKFISDHLKDEDEYSSVIEDWKFVAMVLDRVFFWVFTSASIIGTFGILLQAPTIYDDRSALTAETAKWGYC</sequence>
<protein>
    <submittedName>
        <fullName evidence="17">ACH4-like protein</fullName>
    </submittedName>
</protein>
<dbReference type="Gene3D" id="2.70.170.10">
    <property type="entry name" value="Neurotransmitter-gated ion-channel ligand-binding domain"/>
    <property type="match status" value="2"/>
</dbReference>
<feature type="transmembrane region" description="Helical" evidence="14">
    <location>
        <begin position="256"/>
        <end position="274"/>
    </location>
</feature>
<dbReference type="InterPro" id="IPR038050">
    <property type="entry name" value="Neuro_actylchol_rec"/>
</dbReference>
<evidence type="ECO:0000256" key="11">
    <source>
        <dbReference type="ARBA" id="ARBA00023286"/>
    </source>
</evidence>
<accession>A0ABY7DPR1</accession>
<dbReference type="Pfam" id="PF02931">
    <property type="entry name" value="Neur_chan_LBD"/>
    <property type="match status" value="2"/>
</dbReference>
<dbReference type="Gene3D" id="1.20.58.390">
    <property type="entry name" value="Neurotransmitter-gated ion-channel transmembrane domain"/>
    <property type="match status" value="4"/>
</dbReference>
<name>A0ABY7DPR1_MYAAR</name>
<dbReference type="InterPro" id="IPR036719">
    <property type="entry name" value="Neuro-gated_channel_TM_sf"/>
</dbReference>
<keyword evidence="12 14" id="KW-0407">Ion channel</keyword>
<evidence type="ECO:0000256" key="2">
    <source>
        <dbReference type="ARBA" id="ARBA00022475"/>
    </source>
</evidence>
<dbReference type="InterPro" id="IPR036734">
    <property type="entry name" value="Neur_chan_lig-bd_sf"/>
</dbReference>
<feature type="transmembrane region" description="Helical" evidence="14">
    <location>
        <begin position="281"/>
        <end position="303"/>
    </location>
</feature>
<keyword evidence="14" id="KW-0732">Signal</keyword>
<evidence type="ECO:0000256" key="14">
    <source>
        <dbReference type="RuleBase" id="RU000687"/>
    </source>
</evidence>
<dbReference type="NCBIfam" id="TIGR00860">
    <property type="entry name" value="LIC"/>
    <property type="match status" value="1"/>
</dbReference>
<keyword evidence="7 14" id="KW-0472">Membrane</keyword>
<dbReference type="SUPFAM" id="SSF63712">
    <property type="entry name" value="Nicotinic receptor ligand binding domain-like"/>
    <property type="match status" value="2"/>
</dbReference>
<keyword evidence="8" id="KW-1015">Disulfide bond</keyword>
<evidence type="ECO:0000259" key="16">
    <source>
        <dbReference type="Pfam" id="PF02932"/>
    </source>
</evidence>
<feature type="transmembrane region" description="Helical" evidence="14">
    <location>
        <begin position="315"/>
        <end position="336"/>
    </location>
</feature>
<evidence type="ECO:0000256" key="9">
    <source>
        <dbReference type="ARBA" id="ARBA00023170"/>
    </source>
</evidence>
<dbReference type="PRINTS" id="PR00252">
    <property type="entry name" value="NRIONCHANNEL"/>
</dbReference>
<comment type="similarity">
    <text evidence="14">Belongs to the ligand-gated ion channel (TC 1.A.9) family.</text>
</comment>
<feature type="domain" description="Neurotransmitter-gated ion-channel ligand-binding" evidence="15">
    <location>
        <begin position="510"/>
        <end position="635"/>
    </location>
</feature>
<organism evidence="17 18">
    <name type="scientific">Mya arenaria</name>
    <name type="common">Soft-shell clam</name>
    <dbReference type="NCBI Taxonomy" id="6604"/>
    <lineage>
        <taxon>Eukaryota</taxon>
        <taxon>Metazoa</taxon>
        <taxon>Spiralia</taxon>
        <taxon>Lophotrochozoa</taxon>
        <taxon>Mollusca</taxon>
        <taxon>Bivalvia</taxon>
        <taxon>Autobranchia</taxon>
        <taxon>Heteroconchia</taxon>
        <taxon>Euheterodonta</taxon>
        <taxon>Imparidentia</taxon>
        <taxon>Neoheterodontei</taxon>
        <taxon>Myida</taxon>
        <taxon>Myoidea</taxon>
        <taxon>Myidae</taxon>
        <taxon>Mya</taxon>
    </lineage>
</organism>
<evidence type="ECO:0000313" key="17">
    <source>
        <dbReference type="EMBL" id="WAQ98350.1"/>
    </source>
</evidence>
<keyword evidence="1 14" id="KW-0813">Transport</keyword>
<keyword evidence="9" id="KW-0675">Receptor</keyword>
<dbReference type="InterPro" id="IPR006029">
    <property type="entry name" value="Neurotrans-gated_channel_TM"/>
</dbReference>
<evidence type="ECO:0000256" key="7">
    <source>
        <dbReference type="ARBA" id="ARBA00023136"/>
    </source>
</evidence>
<dbReference type="CDD" id="cd19064">
    <property type="entry name" value="LGIC_TM_nAChR"/>
    <property type="match status" value="2"/>
</dbReference>
<comment type="subcellular location">
    <subcellularLocation>
        <location evidence="13">Synaptic cell membrane</location>
        <topology evidence="13">Multi-pass membrane protein</topology>
    </subcellularLocation>
</comment>
<keyword evidence="11" id="KW-1071">Ligand-gated ion channel</keyword>
<keyword evidence="3 14" id="KW-0812">Transmembrane</keyword>
<dbReference type="InterPro" id="IPR006201">
    <property type="entry name" value="Neur_channel"/>
</dbReference>
<keyword evidence="10" id="KW-0325">Glycoprotein</keyword>
<reference evidence="17" key="1">
    <citation type="submission" date="2022-11" db="EMBL/GenBank/DDBJ databases">
        <title>Centuries of genome instability and evolution in soft-shell clam transmissible cancer (bioRxiv).</title>
        <authorList>
            <person name="Hart S.F.M."/>
            <person name="Yonemitsu M.A."/>
            <person name="Giersch R.M."/>
            <person name="Beal B.F."/>
            <person name="Arriagada G."/>
            <person name="Davis B.W."/>
            <person name="Ostrander E.A."/>
            <person name="Goff S.P."/>
            <person name="Metzger M.J."/>
        </authorList>
    </citation>
    <scope>NUCLEOTIDE SEQUENCE</scope>
    <source>
        <strain evidence="17">MELC-2E11</strain>
        <tissue evidence="17">Siphon/mantle</tissue>
    </source>
</reference>
<comment type="caution">
    <text evidence="14">Lacks conserved residue(s) required for the propagation of feature annotation.</text>
</comment>
<evidence type="ECO:0000256" key="3">
    <source>
        <dbReference type="ARBA" id="ARBA00022692"/>
    </source>
</evidence>
<dbReference type="PROSITE" id="PS00236">
    <property type="entry name" value="NEUROTR_ION_CHANNEL"/>
    <property type="match status" value="2"/>
</dbReference>
<evidence type="ECO:0000256" key="5">
    <source>
        <dbReference type="ARBA" id="ARBA00023018"/>
    </source>
</evidence>
<dbReference type="SUPFAM" id="SSF90112">
    <property type="entry name" value="Neurotransmitter-gated ion-channel transmembrane pore"/>
    <property type="match status" value="2"/>
</dbReference>
<dbReference type="PRINTS" id="PR00254">
    <property type="entry name" value="NICOTINICR"/>
</dbReference>
<evidence type="ECO:0000256" key="13">
    <source>
        <dbReference type="ARBA" id="ARBA00034099"/>
    </source>
</evidence>
<gene>
    <name evidence="17" type="ORF">MAR_022723</name>
</gene>
<dbReference type="CDD" id="cd19031">
    <property type="entry name" value="LGIC_ECD_nAChR_proto_alpha-like"/>
    <property type="match status" value="1"/>
</dbReference>
<feature type="domain" description="Neurotransmitter-gated ion-channel ligand-binding" evidence="15">
    <location>
        <begin position="34"/>
        <end position="249"/>
    </location>
</feature>
<dbReference type="Pfam" id="PF02932">
    <property type="entry name" value="Neur_chan_memb"/>
    <property type="match status" value="2"/>
</dbReference>
<keyword evidence="4 14" id="KW-1133">Transmembrane helix</keyword>
<proteinExistence type="inferred from homology"/>
<evidence type="ECO:0000256" key="8">
    <source>
        <dbReference type="ARBA" id="ARBA00023157"/>
    </source>
</evidence>
<evidence type="ECO:0000256" key="12">
    <source>
        <dbReference type="ARBA" id="ARBA00023303"/>
    </source>
</evidence>
<evidence type="ECO:0000313" key="18">
    <source>
        <dbReference type="Proteomes" id="UP001164746"/>
    </source>
</evidence>
<feature type="chain" id="PRO_5045004359" evidence="14">
    <location>
        <begin position="30"/>
        <end position="892"/>
    </location>
</feature>
<dbReference type="EMBL" id="CP111014">
    <property type="protein sequence ID" value="WAQ98350.1"/>
    <property type="molecule type" value="Genomic_DNA"/>
</dbReference>
<evidence type="ECO:0000256" key="1">
    <source>
        <dbReference type="ARBA" id="ARBA00022448"/>
    </source>
</evidence>
<feature type="signal peptide" evidence="14">
    <location>
        <begin position="1"/>
        <end position="29"/>
    </location>
</feature>
<feature type="transmembrane region" description="Helical" evidence="14">
    <location>
        <begin position="701"/>
        <end position="724"/>
    </location>
</feature>
<keyword evidence="6 14" id="KW-0406">Ion transport</keyword>
<evidence type="ECO:0000256" key="4">
    <source>
        <dbReference type="ARBA" id="ARBA00022989"/>
    </source>
</evidence>
<evidence type="ECO:0000259" key="15">
    <source>
        <dbReference type="Pfam" id="PF02931"/>
    </source>
</evidence>
<feature type="transmembrane region" description="Helical" evidence="14">
    <location>
        <begin position="459"/>
        <end position="479"/>
    </location>
</feature>
<dbReference type="PANTHER" id="PTHR18945">
    <property type="entry name" value="NEUROTRANSMITTER GATED ION CHANNEL"/>
    <property type="match status" value="1"/>
</dbReference>
<feature type="transmembrane region" description="Helical" evidence="14">
    <location>
        <begin position="667"/>
        <end position="689"/>
    </location>
</feature>
<dbReference type="Proteomes" id="UP001164746">
    <property type="component" value="Chromosome 3"/>
</dbReference>
<dbReference type="InterPro" id="IPR006202">
    <property type="entry name" value="Neur_chan_lig-bd"/>
</dbReference>
<feature type="domain" description="Neurotransmitter-gated ion-channel transmembrane" evidence="16">
    <location>
        <begin position="642"/>
        <end position="868"/>
    </location>
</feature>
<dbReference type="InterPro" id="IPR002394">
    <property type="entry name" value="Nicotinic_acetylcholine_rcpt"/>
</dbReference>
<evidence type="ECO:0000256" key="10">
    <source>
        <dbReference type="ARBA" id="ARBA00023180"/>
    </source>
</evidence>
<keyword evidence="5" id="KW-0770">Synapse</keyword>
<feature type="transmembrane region" description="Helical" evidence="14">
    <location>
        <begin position="852"/>
        <end position="872"/>
    </location>
</feature>
<evidence type="ECO:0000256" key="6">
    <source>
        <dbReference type="ARBA" id="ARBA00023065"/>
    </source>
</evidence>
<feature type="domain" description="Neurotransmitter-gated ion-channel transmembrane" evidence="16">
    <location>
        <begin position="256"/>
        <end position="475"/>
    </location>
</feature>
<keyword evidence="2" id="KW-1003">Cell membrane</keyword>
<dbReference type="InterPro" id="IPR018000">
    <property type="entry name" value="Neurotransmitter_ion_chnl_CS"/>
</dbReference>